<dbReference type="Proteomes" id="UP000032061">
    <property type="component" value="Unassembled WGS sequence"/>
</dbReference>
<dbReference type="STRING" id="37752.IW18_03265"/>
<dbReference type="AlphaFoldDB" id="A0A0D0EY95"/>
<dbReference type="EMBL" id="MUGX01000015">
    <property type="protein sequence ID" value="OXA86754.1"/>
    <property type="molecule type" value="Genomic_DNA"/>
</dbReference>
<accession>A0A0D0EY95</accession>
<evidence type="ECO:0000313" key="2">
    <source>
        <dbReference type="EMBL" id="OXA86754.1"/>
    </source>
</evidence>
<reference evidence="2 4" key="2">
    <citation type="submission" date="2016-11" db="EMBL/GenBank/DDBJ databases">
        <title>Whole genomes of Flavobacteriaceae.</title>
        <authorList>
            <person name="Stine C."/>
            <person name="Li C."/>
            <person name="Tadesse D."/>
        </authorList>
    </citation>
    <scope>NUCLEOTIDE SEQUENCE [LARGE SCALE GENOMIC DNA]</scope>
    <source>
        <strain evidence="2 4">ATCC 51468</strain>
    </source>
</reference>
<dbReference type="EMBL" id="JPRK01000004">
    <property type="protein sequence ID" value="KIO54033.1"/>
    <property type="molecule type" value="Genomic_DNA"/>
</dbReference>
<evidence type="ECO:0000313" key="1">
    <source>
        <dbReference type="EMBL" id="KIO54033.1"/>
    </source>
</evidence>
<gene>
    <name evidence="2" type="ORF">B0A73_13820</name>
    <name evidence="1" type="ORF">IW18_03265</name>
</gene>
<organism evidence="1 3">
    <name type="scientific">Flavobacterium hibernum</name>
    <dbReference type="NCBI Taxonomy" id="37752"/>
    <lineage>
        <taxon>Bacteria</taxon>
        <taxon>Pseudomonadati</taxon>
        <taxon>Bacteroidota</taxon>
        <taxon>Flavobacteriia</taxon>
        <taxon>Flavobacteriales</taxon>
        <taxon>Flavobacteriaceae</taxon>
        <taxon>Flavobacterium</taxon>
    </lineage>
</organism>
<keyword evidence="4" id="KW-1185">Reference proteome</keyword>
<dbReference type="RefSeq" id="WP_041516164.1">
    <property type="nucleotide sequence ID" value="NZ_JPRK01000004.1"/>
</dbReference>
<protein>
    <submittedName>
        <fullName evidence="1">Uncharacterized protein</fullName>
    </submittedName>
</protein>
<sequence length="72" mass="8257">MSFKKFTLLSGEPCYIQTQDVVFFSTHPQANENECLIKLKGGHEIIVAENLKVCQYIFIPDPSPLRNSYLNH</sequence>
<name>A0A0D0EY95_9FLAO</name>
<evidence type="ECO:0000313" key="3">
    <source>
        <dbReference type="Proteomes" id="UP000032061"/>
    </source>
</evidence>
<proteinExistence type="predicted"/>
<dbReference type="Proteomes" id="UP000198302">
    <property type="component" value="Unassembled WGS sequence"/>
</dbReference>
<comment type="caution">
    <text evidence="1">The sequence shown here is derived from an EMBL/GenBank/DDBJ whole genome shotgun (WGS) entry which is preliminary data.</text>
</comment>
<evidence type="ECO:0000313" key="4">
    <source>
        <dbReference type="Proteomes" id="UP000198302"/>
    </source>
</evidence>
<reference evidence="1 3" key="1">
    <citation type="submission" date="2015-01" db="EMBL/GenBank/DDBJ databases">
        <title>Genome of Flavobacterium hibernum DSM 12611.</title>
        <authorList>
            <person name="Stropko S.J."/>
            <person name="Pipes S.E."/>
            <person name="Newman J.D."/>
        </authorList>
    </citation>
    <scope>NUCLEOTIDE SEQUENCE [LARGE SCALE GENOMIC DNA]</scope>
    <source>
        <strain evidence="1 3">DSM 12611</strain>
    </source>
</reference>